<keyword evidence="4" id="KW-1185">Reference proteome</keyword>
<name>A0A2U2PBH3_9SPHI</name>
<proteinExistence type="predicted"/>
<organism evidence="3 4">
    <name type="scientific">Pararcticibacter amylolyticus</name>
    <dbReference type="NCBI Taxonomy" id="2173175"/>
    <lineage>
        <taxon>Bacteria</taxon>
        <taxon>Pseudomonadati</taxon>
        <taxon>Bacteroidota</taxon>
        <taxon>Sphingobacteriia</taxon>
        <taxon>Sphingobacteriales</taxon>
        <taxon>Sphingobacteriaceae</taxon>
        <taxon>Pararcticibacter</taxon>
    </lineage>
</organism>
<protein>
    <submittedName>
        <fullName evidence="3">Uncharacterized protein</fullName>
    </submittedName>
</protein>
<dbReference type="EMBL" id="QEAS01000021">
    <property type="protein sequence ID" value="PWG78710.1"/>
    <property type="molecule type" value="Genomic_DNA"/>
</dbReference>
<feature type="chain" id="PRO_5015558517" evidence="2">
    <location>
        <begin position="25"/>
        <end position="568"/>
    </location>
</feature>
<evidence type="ECO:0000256" key="1">
    <source>
        <dbReference type="SAM" id="Coils"/>
    </source>
</evidence>
<keyword evidence="2" id="KW-0732">Signal</keyword>
<evidence type="ECO:0000313" key="4">
    <source>
        <dbReference type="Proteomes" id="UP000245647"/>
    </source>
</evidence>
<dbReference type="RefSeq" id="WP_109417771.1">
    <property type="nucleotide sequence ID" value="NZ_QEAS01000021.1"/>
</dbReference>
<feature type="coiled-coil region" evidence="1">
    <location>
        <begin position="350"/>
        <end position="394"/>
    </location>
</feature>
<keyword evidence="1" id="KW-0175">Coiled coil</keyword>
<dbReference type="Proteomes" id="UP000245647">
    <property type="component" value="Unassembled WGS sequence"/>
</dbReference>
<evidence type="ECO:0000256" key="2">
    <source>
        <dbReference type="SAM" id="SignalP"/>
    </source>
</evidence>
<reference evidence="3 4" key="1">
    <citation type="submission" date="2018-04" db="EMBL/GenBank/DDBJ databases">
        <title>Pedobacter chongqingensis sp. nov., isolated from a rottenly hemp rope.</title>
        <authorList>
            <person name="Cai Y."/>
        </authorList>
    </citation>
    <scope>NUCLEOTIDE SEQUENCE [LARGE SCALE GENOMIC DNA]</scope>
    <source>
        <strain evidence="3 4">FJ4-8</strain>
    </source>
</reference>
<evidence type="ECO:0000313" key="3">
    <source>
        <dbReference type="EMBL" id="PWG78710.1"/>
    </source>
</evidence>
<accession>A0A2U2PBH3</accession>
<dbReference type="AlphaFoldDB" id="A0A2U2PBH3"/>
<gene>
    <name evidence="3" type="ORF">DDR33_21050</name>
</gene>
<feature type="signal peptide" evidence="2">
    <location>
        <begin position="1"/>
        <end position="24"/>
    </location>
</feature>
<dbReference type="OrthoDB" id="1447045at2"/>
<comment type="caution">
    <text evidence="3">The sequence shown here is derived from an EMBL/GenBank/DDBJ whole genome shotgun (WGS) entry which is preliminary data.</text>
</comment>
<sequence length="568" mass="62440">MKKFLFALLLFSCYITLHPGTATAQAAATPVAVSLDSSTIGSTNLLFDRPLPITLQHPAGKQIVNVSLLGINKSGCFATLKPTCVSNLFSGRKIHSLRIATKKEIQKQGLNLLPVTDTLTVKPGVFKINLPALLPGNRYFMLVTTRSRPEGMIRIVDSLFAPLPASSAMNAGRHVQQTKSIYNTIDSLQRITFSSPSASCNCDSFEFGFNEFNDFLKFLNTPIVNPDGSKTDFSQLIARLKAEEDKLETLKAGIDRSLTSQLPPLAISPVMIKALTKYSSKCIPCASLPSVNNLSDPGILLGYRSPVNLHPVSRADTGPEQRLANLDSSIFVINKLISALRLYHTEFPGSSQASTNIQALQQEKDTLERNYQVLKKHIATISSLTTRINKLRSEKESIIYSYEGFYQPSSGFYSDTYTFNFETRADNALKAEFGFLAYGSPGNKAVPRGFSPFLGFHWNLRPMDTDVPFNQIDKGIAGYLSFHSGILIGSFKEDGKRDGLVGGTAIYTGIGLAFSHAVRLHFGSVWYRKESPNPLVSKKTTAAVPYASLALDLRLKQIYESFTNIFTL</sequence>